<dbReference type="GO" id="GO:0032153">
    <property type="term" value="C:cell division site"/>
    <property type="evidence" value="ECO:0007669"/>
    <property type="project" value="TreeGrafter"/>
</dbReference>
<evidence type="ECO:0000256" key="12">
    <source>
        <dbReference type="SAM" id="Phobius"/>
    </source>
</evidence>
<evidence type="ECO:0000256" key="11">
    <source>
        <dbReference type="ARBA" id="ARBA00049902"/>
    </source>
</evidence>
<evidence type="ECO:0000256" key="9">
    <source>
        <dbReference type="ARBA" id="ARBA00032370"/>
    </source>
</evidence>
<evidence type="ECO:0000313" key="13">
    <source>
        <dbReference type="EMBL" id="CAI8052831.1"/>
    </source>
</evidence>
<dbReference type="GO" id="GO:0015648">
    <property type="term" value="F:lipid-linked peptidoglycan transporter activity"/>
    <property type="evidence" value="ECO:0007669"/>
    <property type="project" value="TreeGrafter"/>
</dbReference>
<evidence type="ECO:0000256" key="8">
    <source>
        <dbReference type="ARBA" id="ARBA00023136"/>
    </source>
</evidence>
<evidence type="ECO:0000256" key="2">
    <source>
        <dbReference type="ARBA" id="ARBA00022676"/>
    </source>
</evidence>
<dbReference type="EC" id="2.4.99.28" evidence="10"/>
<keyword evidence="4 12" id="KW-0812">Transmembrane</keyword>
<evidence type="ECO:0000256" key="1">
    <source>
        <dbReference type="ARBA" id="ARBA00004141"/>
    </source>
</evidence>
<dbReference type="EMBL" id="CASHTH010004041">
    <property type="protein sequence ID" value="CAI8052831.1"/>
    <property type="molecule type" value="Genomic_DNA"/>
</dbReference>
<comment type="caution">
    <text evidence="13">The sequence shown here is derived from an EMBL/GenBank/DDBJ whole genome shotgun (WGS) entry which is preliminary data.</text>
</comment>
<accession>A0AA35TS90</accession>
<gene>
    <name evidence="13" type="ORF">GBAR_LOCUS28911</name>
</gene>
<keyword evidence="2" id="KW-0328">Glycosyltransferase</keyword>
<dbReference type="Pfam" id="PF01098">
    <property type="entry name" value="FTSW_RODA_SPOVE"/>
    <property type="match status" value="1"/>
</dbReference>
<keyword evidence="7 12" id="KW-1133">Transmembrane helix</keyword>
<evidence type="ECO:0000256" key="6">
    <source>
        <dbReference type="ARBA" id="ARBA00022984"/>
    </source>
</evidence>
<feature type="transmembrane region" description="Helical" evidence="12">
    <location>
        <begin position="21"/>
        <end position="39"/>
    </location>
</feature>
<name>A0AA35TS90_GEOBA</name>
<dbReference type="GO" id="GO:0051301">
    <property type="term" value="P:cell division"/>
    <property type="evidence" value="ECO:0007669"/>
    <property type="project" value="InterPro"/>
</dbReference>
<proteinExistence type="predicted"/>
<comment type="catalytic activity">
    <reaction evidence="11">
        <text>[GlcNAc-(1-&gt;4)-Mur2Ac(oyl-L-Ala-gamma-D-Glu-L-Lys-D-Ala-D-Ala)](n)-di-trans,octa-cis-undecaprenyl diphosphate + beta-D-GlcNAc-(1-&gt;4)-Mur2Ac(oyl-L-Ala-gamma-D-Glu-L-Lys-D-Ala-D-Ala)-di-trans,octa-cis-undecaprenyl diphosphate = [GlcNAc-(1-&gt;4)-Mur2Ac(oyl-L-Ala-gamma-D-Glu-L-Lys-D-Ala-D-Ala)](n+1)-di-trans,octa-cis-undecaprenyl diphosphate + di-trans,octa-cis-undecaprenyl diphosphate + H(+)</text>
        <dbReference type="Rhea" id="RHEA:23708"/>
        <dbReference type="Rhea" id="RHEA-COMP:9602"/>
        <dbReference type="Rhea" id="RHEA-COMP:9603"/>
        <dbReference type="ChEBI" id="CHEBI:15378"/>
        <dbReference type="ChEBI" id="CHEBI:58405"/>
        <dbReference type="ChEBI" id="CHEBI:60033"/>
        <dbReference type="ChEBI" id="CHEBI:78435"/>
        <dbReference type="EC" id="2.4.99.28"/>
    </reaction>
</comment>
<keyword evidence="3" id="KW-0808">Transferase</keyword>
<dbReference type="PANTHER" id="PTHR30474:SF2">
    <property type="entry name" value="PEPTIDOGLYCAN GLYCOSYLTRANSFERASE FTSW-RELATED"/>
    <property type="match status" value="1"/>
</dbReference>
<evidence type="ECO:0000256" key="4">
    <source>
        <dbReference type="ARBA" id="ARBA00022692"/>
    </source>
</evidence>
<dbReference type="GO" id="GO:0008955">
    <property type="term" value="F:peptidoglycan glycosyltransferase activity"/>
    <property type="evidence" value="ECO:0007669"/>
    <property type="project" value="UniProtKB-EC"/>
</dbReference>
<keyword evidence="8 12" id="KW-0472">Membrane</keyword>
<evidence type="ECO:0000256" key="3">
    <source>
        <dbReference type="ARBA" id="ARBA00022679"/>
    </source>
</evidence>
<dbReference type="Proteomes" id="UP001174909">
    <property type="component" value="Unassembled WGS sequence"/>
</dbReference>
<reference evidence="13" key="1">
    <citation type="submission" date="2023-03" db="EMBL/GenBank/DDBJ databases">
        <authorList>
            <person name="Steffen K."/>
            <person name="Cardenas P."/>
        </authorList>
    </citation>
    <scope>NUCLEOTIDE SEQUENCE</scope>
</reference>
<dbReference type="PANTHER" id="PTHR30474">
    <property type="entry name" value="CELL CYCLE PROTEIN"/>
    <property type="match status" value="1"/>
</dbReference>
<evidence type="ECO:0000313" key="14">
    <source>
        <dbReference type="Proteomes" id="UP001174909"/>
    </source>
</evidence>
<comment type="subcellular location">
    <subcellularLocation>
        <location evidence="1">Membrane</location>
        <topology evidence="1">Multi-pass membrane protein</topology>
    </subcellularLocation>
</comment>
<keyword evidence="6" id="KW-0573">Peptidoglycan synthesis</keyword>
<evidence type="ECO:0000256" key="10">
    <source>
        <dbReference type="ARBA" id="ARBA00044770"/>
    </source>
</evidence>
<dbReference type="InterPro" id="IPR001182">
    <property type="entry name" value="FtsW/RodA"/>
</dbReference>
<organism evidence="13 14">
    <name type="scientific">Geodia barretti</name>
    <name type="common">Barrett's horny sponge</name>
    <dbReference type="NCBI Taxonomy" id="519541"/>
    <lineage>
        <taxon>Eukaryota</taxon>
        <taxon>Metazoa</taxon>
        <taxon>Porifera</taxon>
        <taxon>Demospongiae</taxon>
        <taxon>Heteroscleromorpha</taxon>
        <taxon>Tetractinellida</taxon>
        <taxon>Astrophorina</taxon>
        <taxon>Geodiidae</taxon>
        <taxon>Geodia</taxon>
    </lineage>
</organism>
<evidence type="ECO:0000256" key="5">
    <source>
        <dbReference type="ARBA" id="ARBA00022960"/>
    </source>
</evidence>
<dbReference type="GO" id="GO:0008360">
    <property type="term" value="P:regulation of cell shape"/>
    <property type="evidence" value="ECO:0007669"/>
    <property type="project" value="UniProtKB-KW"/>
</dbReference>
<dbReference type="GO" id="GO:0005886">
    <property type="term" value="C:plasma membrane"/>
    <property type="evidence" value="ECO:0007669"/>
    <property type="project" value="TreeGrafter"/>
</dbReference>
<dbReference type="AlphaFoldDB" id="A0AA35TS90"/>
<evidence type="ECO:0000256" key="7">
    <source>
        <dbReference type="ARBA" id="ARBA00022989"/>
    </source>
</evidence>
<keyword evidence="14" id="KW-1185">Reference proteome</keyword>
<sequence length="99" mass="10193">MAQDRFDAYLACGVTHRARQAFANIAVVAGLLPATGIPLPLFSSGGSAMVMTLAMAGVLCGISRRTVGGTSFATGAIRSQPAAPHLIPVFLMPYCAGFH</sequence>
<protein>
    <recommendedName>
        <fullName evidence="10">peptidoglycan glycosyltransferase</fullName>
        <ecNumber evidence="10">2.4.99.28</ecNumber>
    </recommendedName>
    <alternativeName>
        <fullName evidence="9">Peptidoglycan polymerase</fullName>
    </alternativeName>
</protein>
<keyword evidence="5" id="KW-0133">Cell shape</keyword>